<feature type="transmembrane region" description="Helical" evidence="1">
    <location>
        <begin position="142"/>
        <end position="164"/>
    </location>
</feature>
<protein>
    <submittedName>
        <fullName evidence="2">Uncharacterized protein</fullName>
    </submittedName>
</protein>
<feature type="transmembrane region" description="Helical" evidence="1">
    <location>
        <begin position="176"/>
        <end position="200"/>
    </location>
</feature>
<gene>
    <name evidence="2" type="ORF">AYP69_08500</name>
</gene>
<keyword evidence="1" id="KW-1133">Transmembrane helix</keyword>
<name>A0A231QAF2_9LACO</name>
<feature type="transmembrane region" description="Helical" evidence="1">
    <location>
        <begin position="53"/>
        <end position="76"/>
    </location>
</feature>
<feature type="transmembrane region" description="Helical" evidence="1">
    <location>
        <begin position="97"/>
        <end position="122"/>
    </location>
</feature>
<dbReference type="EMBL" id="LUGO01000070">
    <property type="protein sequence ID" value="OXS38644.1"/>
    <property type="molecule type" value="Genomic_DNA"/>
</dbReference>
<keyword evidence="1" id="KW-0812">Transmembrane</keyword>
<proteinExistence type="predicted"/>
<feature type="transmembrane region" description="Helical" evidence="1">
    <location>
        <begin position="21"/>
        <end position="41"/>
    </location>
</feature>
<accession>A0A231QAF2</accession>
<evidence type="ECO:0000313" key="3">
    <source>
        <dbReference type="Proteomes" id="UP000215261"/>
    </source>
</evidence>
<dbReference type="Proteomes" id="UP000215261">
    <property type="component" value="Unassembled WGS sequence"/>
</dbReference>
<sequence>MKMKKYFKVARFEINHLMKRALFWTTFVWPLSMEGALSLLLPAKLNLSPEQLLTLVVITLLGFTAINALSIVNMFINSKSTRVGELVIGMSGYKVQYYGKLLAASLVYLLNLAASSGFLIYLGQMEGFLQLSTWSRFELLNAGVVMLVVTIFGNILLSILAVYVNDEDKGQVIALGYLLFVLAVCGGSVVGLMGHSSTWLLIPVVNLLGQLSLTVWWEQLVIWGVNLFLLVSGLQVGSNYYQHNILNYARKVGGVSE</sequence>
<evidence type="ECO:0000256" key="1">
    <source>
        <dbReference type="SAM" id="Phobius"/>
    </source>
</evidence>
<keyword evidence="1" id="KW-0472">Membrane</keyword>
<comment type="caution">
    <text evidence="2">The sequence shown here is derived from an EMBL/GenBank/DDBJ whole genome shotgun (WGS) entry which is preliminary data.</text>
</comment>
<evidence type="ECO:0000313" key="2">
    <source>
        <dbReference type="EMBL" id="OXS38644.1"/>
    </source>
</evidence>
<dbReference type="AlphaFoldDB" id="A0A231QAF2"/>
<feature type="transmembrane region" description="Helical" evidence="1">
    <location>
        <begin position="220"/>
        <end position="241"/>
    </location>
</feature>
<organism evidence="2 3">
    <name type="scientific">Ligilactobacillus agilis</name>
    <dbReference type="NCBI Taxonomy" id="1601"/>
    <lineage>
        <taxon>Bacteria</taxon>
        <taxon>Bacillati</taxon>
        <taxon>Bacillota</taxon>
        <taxon>Bacilli</taxon>
        <taxon>Lactobacillales</taxon>
        <taxon>Lactobacillaceae</taxon>
        <taxon>Ligilactobacillus</taxon>
    </lineage>
</organism>
<reference evidence="2 3" key="1">
    <citation type="submission" date="2016-03" db="EMBL/GenBank/DDBJ databases">
        <title>Sequencing of Lactobacillus Species from Commercial Turkeys.</title>
        <authorList>
            <person name="Johnson T.J."/>
            <person name="Youmans B.P."/>
            <person name="Case K.A."/>
        </authorList>
    </citation>
    <scope>NUCLEOTIDE SEQUENCE [LARGE SCALE GENOMIC DNA]</scope>
    <source>
        <strain evidence="2 3">UMNLA1</strain>
    </source>
</reference>